<evidence type="ECO:0000256" key="4">
    <source>
        <dbReference type="ARBA" id="ARBA00016902"/>
    </source>
</evidence>
<evidence type="ECO:0000256" key="3">
    <source>
        <dbReference type="ARBA" id="ARBA00013194"/>
    </source>
</evidence>
<gene>
    <name evidence="12" type="primary">tig</name>
    <name evidence="17" type="ORF">J2S15_000128</name>
</gene>
<keyword evidence="15" id="KW-0175">Coiled coil</keyword>
<feature type="domain" description="PPIase FKBP-type" evidence="16">
    <location>
        <begin position="162"/>
        <end position="263"/>
    </location>
</feature>
<comment type="function">
    <text evidence="10 12">Involved in protein export. Acts as a chaperone by maintaining the newly synthesized protein in an open conformation. Functions as a peptidyl-prolyl cis-trans isomerase.</text>
</comment>
<dbReference type="InterPro" id="IPR001179">
    <property type="entry name" value="PPIase_FKBP_dom"/>
</dbReference>
<dbReference type="PANTHER" id="PTHR30560">
    <property type="entry name" value="TRIGGER FACTOR CHAPERONE AND PEPTIDYL-PROLYL CIS/TRANS ISOMERASE"/>
    <property type="match status" value="1"/>
</dbReference>
<feature type="coiled-coil region" evidence="15">
    <location>
        <begin position="127"/>
        <end position="154"/>
    </location>
</feature>
<dbReference type="Gene3D" id="3.10.50.40">
    <property type="match status" value="1"/>
</dbReference>
<name>A0ABU0DXM8_9FIRM</name>
<accession>A0ABU0DXM8</accession>
<evidence type="ECO:0000256" key="6">
    <source>
        <dbReference type="ARBA" id="ARBA00023110"/>
    </source>
</evidence>
<evidence type="ECO:0000313" key="18">
    <source>
        <dbReference type="Proteomes" id="UP001230220"/>
    </source>
</evidence>
<dbReference type="InterPro" id="IPR008881">
    <property type="entry name" value="Trigger_fac_ribosome-bd_bac"/>
</dbReference>
<comment type="domain">
    <text evidence="12">Consists of 3 domains; the N-terminus binds the ribosome, the middle domain has PPIase activity, while the C-terminus has intrinsic chaperone activity on its own.</text>
</comment>
<dbReference type="InterPro" id="IPR005215">
    <property type="entry name" value="Trig_fac"/>
</dbReference>
<keyword evidence="9 12" id="KW-0131">Cell cycle</keyword>
<reference evidence="17 18" key="1">
    <citation type="submission" date="2023-07" db="EMBL/GenBank/DDBJ databases">
        <title>Genomic Encyclopedia of Type Strains, Phase IV (KMG-IV): sequencing the most valuable type-strain genomes for metagenomic binning, comparative biology and taxonomic classification.</title>
        <authorList>
            <person name="Goeker M."/>
        </authorList>
    </citation>
    <scope>NUCLEOTIDE SEQUENCE [LARGE SCALE GENOMIC DNA]</scope>
    <source>
        <strain evidence="17 18">DSM 16784</strain>
    </source>
</reference>
<dbReference type="NCBIfam" id="TIGR00115">
    <property type="entry name" value="tig"/>
    <property type="match status" value="1"/>
</dbReference>
<keyword evidence="18" id="KW-1185">Reference proteome</keyword>
<dbReference type="InterPro" id="IPR027304">
    <property type="entry name" value="Trigger_fact/SurA_dom_sf"/>
</dbReference>
<dbReference type="Pfam" id="PF00254">
    <property type="entry name" value="FKBP_C"/>
    <property type="match status" value="1"/>
</dbReference>
<dbReference type="PIRSF" id="PIRSF003095">
    <property type="entry name" value="Trigger_factor"/>
    <property type="match status" value="1"/>
</dbReference>
<comment type="catalytic activity">
    <reaction evidence="1 12 13">
        <text>[protein]-peptidylproline (omega=180) = [protein]-peptidylproline (omega=0)</text>
        <dbReference type="Rhea" id="RHEA:16237"/>
        <dbReference type="Rhea" id="RHEA-COMP:10747"/>
        <dbReference type="Rhea" id="RHEA-COMP:10748"/>
        <dbReference type="ChEBI" id="CHEBI:83833"/>
        <dbReference type="ChEBI" id="CHEBI:83834"/>
        <dbReference type="EC" id="5.2.1.8"/>
    </reaction>
</comment>
<dbReference type="EMBL" id="JAUSUR010000001">
    <property type="protein sequence ID" value="MDQ0359397.1"/>
    <property type="molecule type" value="Genomic_DNA"/>
</dbReference>
<sequence length="424" mass="47783">MSSTWKLNENSQGELKVKVEGEKWLEAQKKAFKKLAKDIEVKGFRKGQVPDEIAKKQVSEQSILMEAIDEVAGHALQEGITEHDLWIIARPELGVDEVTKEAVMLNFNVTVKPEVKLGDYKGLEIKKDKVSVSAKEVDEQLEQLQTRFSELVVKEGGEIKSGDTAVIDFEGFKDGVAFEGGKGENYPLEIGSGSFIPGFEEQLIGMKADEEKDIDLTFPENYGAEDLAGKAVVFKVKVHEIKEKTLPEINDDLIKDAEVEGVETVEDYKKYVKNNLKEQKEQTAQGKFENDLLEKLIENSEVVIPQVMIDDEVAQMMNDFAGRLAQQGFQLEQYYQMTGTSAEQLQEQMIPEAKQKVNVRLVLDKIAQVEKIEISEKDVEVEYEEIANRYGMEVDKVKEAINPDALNYDLRLQKAVELVKDSVA</sequence>
<evidence type="ECO:0000256" key="7">
    <source>
        <dbReference type="ARBA" id="ARBA00023186"/>
    </source>
</evidence>
<dbReference type="EC" id="5.2.1.8" evidence="3 12"/>
<keyword evidence="7 12" id="KW-0143">Chaperone</keyword>
<evidence type="ECO:0000313" key="17">
    <source>
        <dbReference type="EMBL" id="MDQ0359397.1"/>
    </source>
</evidence>
<evidence type="ECO:0000256" key="15">
    <source>
        <dbReference type="SAM" id="Coils"/>
    </source>
</evidence>
<dbReference type="InterPro" id="IPR046357">
    <property type="entry name" value="PPIase_dom_sf"/>
</dbReference>
<evidence type="ECO:0000256" key="10">
    <source>
        <dbReference type="ARBA" id="ARBA00024849"/>
    </source>
</evidence>
<dbReference type="InterPro" id="IPR008880">
    <property type="entry name" value="Trigger_fac_C"/>
</dbReference>
<dbReference type="PROSITE" id="PS50059">
    <property type="entry name" value="FKBP_PPIASE"/>
    <property type="match status" value="1"/>
</dbReference>
<dbReference type="InterPro" id="IPR036611">
    <property type="entry name" value="Trigger_fac_ribosome-bd_sf"/>
</dbReference>
<evidence type="ECO:0000256" key="2">
    <source>
        <dbReference type="ARBA" id="ARBA00005464"/>
    </source>
</evidence>
<evidence type="ECO:0000256" key="13">
    <source>
        <dbReference type="PROSITE-ProRule" id="PRU00277"/>
    </source>
</evidence>
<evidence type="ECO:0000256" key="12">
    <source>
        <dbReference type="HAMAP-Rule" id="MF_00303"/>
    </source>
</evidence>
<dbReference type="Proteomes" id="UP001230220">
    <property type="component" value="Unassembled WGS sequence"/>
</dbReference>
<protein>
    <recommendedName>
        <fullName evidence="4 12">Trigger factor</fullName>
        <shortName evidence="12">TF</shortName>
        <ecNumber evidence="3 12">5.2.1.8</ecNumber>
    </recommendedName>
    <alternativeName>
        <fullName evidence="11 12">PPIase</fullName>
    </alternativeName>
</protein>
<evidence type="ECO:0000256" key="1">
    <source>
        <dbReference type="ARBA" id="ARBA00000971"/>
    </source>
</evidence>
<dbReference type="Pfam" id="PF05698">
    <property type="entry name" value="Trigger_C"/>
    <property type="match status" value="1"/>
</dbReference>
<comment type="caution">
    <text evidence="17">The sequence shown here is derived from an EMBL/GenBank/DDBJ whole genome shotgun (WGS) entry which is preliminary data.</text>
</comment>
<keyword evidence="12" id="KW-0963">Cytoplasm</keyword>
<comment type="subcellular location">
    <subcellularLocation>
        <location evidence="12">Cytoplasm</location>
    </subcellularLocation>
    <text evidence="12">About half TF is bound to the ribosome near the polypeptide exit tunnel while the other half is free in the cytoplasm.</text>
</comment>
<dbReference type="SUPFAM" id="SSF54534">
    <property type="entry name" value="FKBP-like"/>
    <property type="match status" value="1"/>
</dbReference>
<evidence type="ECO:0000256" key="8">
    <source>
        <dbReference type="ARBA" id="ARBA00023235"/>
    </source>
</evidence>
<dbReference type="HAMAP" id="MF_00303">
    <property type="entry name" value="Trigger_factor_Tig"/>
    <property type="match status" value="1"/>
</dbReference>
<evidence type="ECO:0000256" key="11">
    <source>
        <dbReference type="ARBA" id="ARBA00029986"/>
    </source>
</evidence>
<dbReference type="InterPro" id="IPR037041">
    <property type="entry name" value="Trigger_fac_C_sf"/>
</dbReference>
<dbReference type="SUPFAM" id="SSF109998">
    <property type="entry name" value="Triger factor/SurA peptide-binding domain-like"/>
    <property type="match status" value="1"/>
</dbReference>
<dbReference type="PANTHER" id="PTHR30560:SF3">
    <property type="entry name" value="TRIGGER FACTOR-LIKE PROTEIN TIG, CHLOROPLASTIC"/>
    <property type="match status" value="1"/>
</dbReference>
<dbReference type="Pfam" id="PF05697">
    <property type="entry name" value="Trigger_N"/>
    <property type="match status" value="1"/>
</dbReference>
<comment type="similarity">
    <text evidence="2 12 14">Belongs to the FKBP-type PPIase family. Tig subfamily.</text>
</comment>
<evidence type="ECO:0000256" key="9">
    <source>
        <dbReference type="ARBA" id="ARBA00023306"/>
    </source>
</evidence>
<keyword evidence="6 12" id="KW-0697">Rotamase</keyword>
<dbReference type="Gene3D" id="1.10.3120.10">
    <property type="entry name" value="Trigger factor, C-terminal domain"/>
    <property type="match status" value="1"/>
</dbReference>
<keyword evidence="8 12" id="KW-0413">Isomerase</keyword>
<dbReference type="RefSeq" id="WP_307404472.1">
    <property type="nucleotide sequence ID" value="NZ_JAUSUR010000001.1"/>
</dbReference>
<dbReference type="Gene3D" id="3.30.70.1050">
    <property type="entry name" value="Trigger factor ribosome-binding domain"/>
    <property type="match status" value="1"/>
</dbReference>
<organism evidence="17 18">
    <name type="scientific">Breznakia pachnodae</name>
    <dbReference type="NCBI Taxonomy" id="265178"/>
    <lineage>
        <taxon>Bacteria</taxon>
        <taxon>Bacillati</taxon>
        <taxon>Bacillota</taxon>
        <taxon>Erysipelotrichia</taxon>
        <taxon>Erysipelotrichales</taxon>
        <taxon>Erysipelotrichaceae</taxon>
        <taxon>Breznakia</taxon>
    </lineage>
</organism>
<dbReference type="SUPFAM" id="SSF102735">
    <property type="entry name" value="Trigger factor ribosome-binding domain"/>
    <property type="match status" value="1"/>
</dbReference>
<evidence type="ECO:0000256" key="14">
    <source>
        <dbReference type="RuleBase" id="RU003914"/>
    </source>
</evidence>
<evidence type="ECO:0000259" key="16">
    <source>
        <dbReference type="PROSITE" id="PS50059"/>
    </source>
</evidence>
<proteinExistence type="inferred from homology"/>
<evidence type="ECO:0000256" key="5">
    <source>
        <dbReference type="ARBA" id="ARBA00022618"/>
    </source>
</evidence>
<keyword evidence="5 12" id="KW-0132">Cell division</keyword>